<feature type="transmembrane region" description="Helical" evidence="11">
    <location>
        <begin position="179"/>
        <end position="204"/>
    </location>
</feature>
<dbReference type="RefSeq" id="XP_065666072.1">
    <property type="nucleotide sequence ID" value="XM_065810000.1"/>
</dbReference>
<keyword evidence="7 10" id="KW-0675">Receptor</keyword>
<evidence type="ECO:0000259" key="12">
    <source>
        <dbReference type="PROSITE" id="PS50262"/>
    </source>
</evidence>
<proteinExistence type="inferred from homology"/>
<dbReference type="InterPro" id="IPR000276">
    <property type="entry name" value="GPCR_Rhodpsn"/>
</dbReference>
<evidence type="ECO:0000256" key="6">
    <source>
        <dbReference type="ARBA" id="ARBA00023136"/>
    </source>
</evidence>
<evidence type="ECO:0000313" key="15">
    <source>
        <dbReference type="RefSeq" id="XP_065666069.1"/>
    </source>
</evidence>
<dbReference type="InterPro" id="IPR008365">
    <property type="entry name" value="Prostanoid_rcpt"/>
</dbReference>
<dbReference type="RefSeq" id="XP_065666070.1">
    <property type="nucleotide sequence ID" value="XM_065809998.1"/>
</dbReference>
<keyword evidence="4 11" id="KW-1133">Transmembrane helix</keyword>
<evidence type="ECO:0000313" key="14">
    <source>
        <dbReference type="RefSeq" id="XP_065666068.1"/>
    </source>
</evidence>
<feature type="transmembrane region" description="Helical" evidence="11">
    <location>
        <begin position="20"/>
        <end position="39"/>
    </location>
</feature>
<dbReference type="PROSITE" id="PS00237">
    <property type="entry name" value="G_PROTEIN_RECEP_F1_1"/>
    <property type="match status" value="1"/>
</dbReference>
<dbReference type="CDD" id="cd00637">
    <property type="entry name" value="7tm_classA_rhodopsin-like"/>
    <property type="match status" value="1"/>
</dbReference>
<evidence type="ECO:0000256" key="4">
    <source>
        <dbReference type="ARBA" id="ARBA00022989"/>
    </source>
</evidence>
<comment type="similarity">
    <text evidence="10">Belongs to the G-protein coupled receptor 1 family.</text>
</comment>
<evidence type="ECO:0000313" key="17">
    <source>
        <dbReference type="RefSeq" id="XP_065666071.1"/>
    </source>
</evidence>
<evidence type="ECO:0000256" key="7">
    <source>
        <dbReference type="ARBA" id="ARBA00023170"/>
    </source>
</evidence>
<dbReference type="PROSITE" id="PS50262">
    <property type="entry name" value="G_PROTEIN_RECEP_F1_2"/>
    <property type="match status" value="1"/>
</dbReference>
<accession>A0ABM4CVW5</accession>
<dbReference type="SUPFAM" id="SSF81321">
    <property type="entry name" value="Family A G protein-coupled receptor-like"/>
    <property type="match status" value="1"/>
</dbReference>
<name>A0ABM4CVW5_HYDVU</name>
<evidence type="ECO:0000256" key="3">
    <source>
        <dbReference type="ARBA" id="ARBA00022692"/>
    </source>
</evidence>
<comment type="subcellular location">
    <subcellularLocation>
        <location evidence="1">Cell membrane</location>
        <topology evidence="1">Multi-pass membrane protein</topology>
    </subcellularLocation>
</comment>
<reference evidence="14 15" key="1">
    <citation type="submission" date="2025-05" db="UniProtKB">
        <authorList>
            <consortium name="RefSeq"/>
        </authorList>
    </citation>
    <scope>IDENTIFICATION</scope>
</reference>
<keyword evidence="6 11" id="KW-0472">Membrane</keyword>
<keyword evidence="5 10" id="KW-0297">G-protein coupled receptor</keyword>
<evidence type="ECO:0000313" key="16">
    <source>
        <dbReference type="RefSeq" id="XP_065666070.1"/>
    </source>
</evidence>
<evidence type="ECO:0000256" key="11">
    <source>
        <dbReference type="SAM" id="Phobius"/>
    </source>
</evidence>
<feature type="transmembrane region" description="Helical" evidence="11">
    <location>
        <begin position="90"/>
        <end position="111"/>
    </location>
</feature>
<organism evidence="13 18">
    <name type="scientific">Hydra vulgaris</name>
    <name type="common">Hydra</name>
    <name type="synonym">Hydra attenuata</name>
    <dbReference type="NCBI Taxonomy" id="6087"/>
    <lineage>
        <taxon>Eukaryota</taxon>
        <taxon>Metazoa</taxon>
        <taxon>Cnidaria</taxon>
        <taxon>Hydrozoa</taxon>
        <taxon>Hydroidolina</taxon>
        <taxon>Anthoathecata</taxon>
        <taxon>Aplanulata</taxon>
        <taxon>Hydridae</taxon>
        <taxon>Hydra</taxon>
    </lineage>
</organism>
<evidence type="ECO:0000256" key="9">
    <source>
        <dbReference type="ARBA" id="ARBA00023224"/>
    </source>
</evidence>
<evidence type="ECO:0000256" key="5">
    <source>
        <dbReference type="ARBA" id="ARBA00023040"/>
    </source>
</evidence>
<evidence type="ECO:0000256" key="8">
    <source>
        <dbReference type="ARBA" id="ARBA00023180"/>
    </source>
</evidence>
<dbReference type="RefSeq" id="XP_065666068.1">
    <property type="nucleotide sequence ID" value="XM_065809996.1"/>
</dbReference>
<keyword evidence="3 10" id="KW-0812">Transmembrane</keyword>
<dbReference type="GeneID" id="100213026"/>
<dbReference type="PANTHER" id="PTHR11866:SF42">
    <property type="entry name" value="G-PROTEIN COUPLED RECEPTORS FAMILY 1 PROFILE DOMAIN-CONTAINING PROTEIN"/>
    <property type="match status" value="1"/>
</dbReference>
<keyword evidence="2" id="KW-1003">Cell membrane</keyword>
<dbReference type="RefSeq" id="XP_065666071.1">
    <property type="nucleotide sequence ID" value="XM_065809999.1"/>
</dbReference>
<protein>
    <submittedName>
        <fullName evidence="14 15">Beta-2 adrenergic receptor</fullName>
    </submittedName>
</protein>
<evidence type="ECO:0000256" key="2">
    <source>
        <dbReference type="ARBA" id="ARBA00022475"/>
    </source>
</evidence>
<keyword evidence="13" id="KW-1185">Reference proteome</keyword>
<keyword evidence="8" id="KW-0325">Glycoprotein</keyword>
<evidence type="ECO:0000256" key="10">
    <source>
        <dbReference type="RuleBase" id="RU000688"/>
    </source>
</evidence>
<gene>
    <name evidence="14 15 16 17 18" type="primary">LOC100213026</name>
</gene>
<feature type="transmembrane region" description="Helical" evidence="11">
    <location>
        <begin position="274"/>
        <end position="293"/>
    </location>
</feature>
<evidence type="ECO:0000313" key="13">
    <source>
        <dbReference type="Proteomes" id="UP001652625"/>
    </source>
</evidence>
<feature type="transmembrane region" description="Helical" evidence="11">
    <location>
        <begin position="51"/>
        <end position="70"/>
    </location>
</feature>
<feature type="transmembrane region" description="Helical" evidence="11">
    <location>
        <begin position="237"/>
        <end position="262"/>
    </location>
</feature>
<dbReference type="Pfam" id="PF00001">
    <property type="entry name" value="7tm_1"/>
    <property type="match status" value="1"/>
</dbReference>
<evidence type="ECO:0000256" key="1">
    <source>
        <dbReference type="ARBA" id="ARBA00004651"/>
    </source>
</evidence>
<dbReference type="PRINTS" id="PR00237">
    <property type="entry name" value="GPCRRHODOPSN"/>
</dbReference>
<sequence>MNYSLNKTEGNGIRNNILGGSLLVINVLIVFFNVMVIVAISRFRHKNAVDIFVLSLAMCDLSKGIIPVPLSVYVYLTDNWHFVQGFWCDFYGYIAFAINSGSMLILTLMALERFIAVVKPFAHKKWVTINRVKIAVSLSIFFTCIQSALPLVGVGKMLPFYKGAYCHFDYSRDTRGATIYSLFIIVYGLGMILIVFISYAFVFYKIQNLIRRHRKMSHNYSKQGETINLKTEKMFSYLTVILMLLFWFSWLPFLSVVLINQIGSKKLPEKLDLFAIRVAVVNSILNPIAYASICKPYRRGIVYTFKLLFSVIGVKNTDSDIWDPWKRRSTAKRRRRTLLDKNEQETDKINDSELSLQNASTSEFENGRFRLPSTLETYDDFRKKRLSVLREDSAVNNVDELLIT</sequence>
<dbReference type="Gene3D" id="1.20.1070.10">
    <property type="entry name" value="Rhodopsin 7-helix transmembrane proteins"/>
    <property type="match status" value="1"/>
</dbReference>
<dbReference type="PANTHER" id="PTHR11866">
    <property type="entry name" value="G-PROTEIN COUPLED RECEPTOR FAMILY 1 MEMBER"/>
    <property type="match status" value="1"/>
</dbReference>
<dbReference type="InterPro" id="IPR017452">
    <property type="entry name" value="GPCR_Rhodpsn_7TM"/>
</dbReference>
<keyword evidence="9 10" id="KW-0807">Transducer</keyword>
<dbReference type="Proteomes" id="UP001652625">
    <property type="component" value="Chromosome 11"/>
</dbReference>
<feature type="domain" description="G-protein coupled receptors family 1 profile" evidence="12">
    <location>
        <begin position="32"/>
        <end position="290"/>
    </location>
</feature>
<dbReference type="RefSeq" id="XP_065666069.1">
    <property type="nucleotide sequence ID" value="XM_065809997.1"/>
</dbReference>
<feature type="transmembrane region" description="Helical" evidence="11">
    <location>
        <begin position="132"/>
        <end position="152"/>
    </location>
</feature>
<evidence type="ECO:0000313" key="18">
    <source>
        <dbReference type="RefSeq" id="XP_065666072.1"/>
    </source>
</evidence>